<dbReference type="GO" id="GO:0004140">
    <property type="term" value="F:dephospho-CoA kinase activity"/>
    <property type="evidence" value="ECO:0007669"/>
    <property type="project" value="UniProtKB-UniRule"/>
</dbReference>
<evidence type="ECO:0000256" key="5">
    <source>
        <dbReference type="HAMAP-Rule" id="MF_00376"/>
    </source>
</evidence>
<dbReference type="STRING" id="1121015.GCA_000420545_02491"/>
<sequence length="213" mass="22967">MDRTALTMATFVVAITGGVASGKSELARRFADLGIAIADADVVARQIVAPGQEALALIAERFGAGILREDGALDRGQLRERIFADPAARRDLETITHPRIRRELMSQCAAATGVYAMVAIPLLTEAGGRTGYPWLQRILVVDAPEQVQRARLMARDQASRELAERMIRAQADRQQRLALADDVVINDAATAALDAPVARLDALYRRLAAARGG</sequence>
<keyword evidence="4 5" id="KW-0173">Coenzyme A biosynthesis</keyword>
<dbReference type="InterPro" id="IPR027417">
    <property type="entry name" value="P-loop_NTPase"/>
</dbReference>
<evidence type="ECO:0000256" key="4">
    <source>
        <dbReference type="ARBA" id="ARBA00022993"/>
    </source>
</evidence>
<dbReference type="CDD" id="cd02022">
    <property type="entry name" value="DPCK"/>
    <property type="match status" value="1"/>
</dbReference>
<comment type="subcellular location">
    <subcellularLocation>
        <location evidence="5">Cytoplasm</location>
    </subcellularLocation>
</comment>
<dbReference type="NCBIfam" id="TIGR00152">
    <property type="entry name" value="dephospho-CoA kinase"/>
    <property type="match status" value="1"/>
</dbReference>
<keyword evidence="5" id="KW-0963">Cytoplasm</keyword>
<evidence type="ECO:0000256" key="1">
    <source>
        <dbReference type="ARBA" id="ARBA00009018"/>
    </source>
</evidence>
<evidence type="ECO:0000256" key="2">
    <source>
        <dbReference type="ARBA" id="ARBA00022741"/>
    </source>
</evidence>
<dbReference type="UniPathway" id="UPA00241">
    <property type="reaction ID" value="UER00356"/>
</dbReference>
<comment type="caution">
    <text evidence="7">The sequence shown here is derived from an EMBL/GenBank/DDBJ whole genome shotgun (WGS) entry which is preliminary data.</text>
</comment>
<dbReference type="GO" id="GO:0005737">
    <property type="term" value="C:cytoplasm"/>
    <property type="evidence" value="ECO:0007669"/>
    <property type="project" value="UniProtKB-SubCell"/>
</dbReference>
<comment type="pathway">
    <text evidence="5">Cofactor biosynthesis; coenzyme A biosynthesis; CoA from (R)-pantothenate: step 5/5.</text>
</comment>
<dbReference type="EC" id="2.7.1.24" evidence="5 6"/>
<keyword evidence="8" id="KW-1185">Reference proteome</keyword>
<evidence type="ECO:0000256" key="6">
    <source>
        <dbReference type="NCBIfam" id="TIGR00152"/>
    </source>
</evidence>
<feature type="binding site" evidence="5">
    <location>
        <begin position="20"/>
        <end position="25"/>
    </location>
    <ligand>
        <name>ATP</name>
        <dbReference type="ChEBI" id="CHEBI:30616"/>
    </ligand>
</feature>
<dbReference type="EMBL" id="AVCI01000006">
    <property type="protein sequence ID" value="KFN43141.1"/>
    <property type="molecule type" value="Genomic_DNA"/>
</dbReference>
<protein>
    <recommendedName>
        <fullName evidence="5 6">Dephospho-CoA kinase</fullName>
        <ecNumber evidence="5 6">2.7.1.24</ecNumber>
    </recommendedName>
    <alternativeName>
        <fullName evidence="5">Dephosphocoenzyme A kinase</fullName>
    </alternativeName>
</protein>
<dbReference type="AlphaFoldDB" id="A0A091AUL6"/>
<accession>A0A091AUL6</accession>
<evidence type="ECO:0000256" key="3">
    <source>
        <dbReference type="ARBA" id="ARBA00022840"/>
    </source>
</evidence>
<keyword evidence="5" id="KW-0808">Transferase</keyword>
<evidence type="ECO:0000313" key="8">
    <source>
        <dbReference type="Proteomes" id="UP000029385"/>
    </source>
</evidence>
<reference evidence="7 8" key="1">
    <citation type="submission" date="2013-09" db="EMBL/GenBank/DDBJ databases">
        <title>Genome sequencing of Arenimonas oryziterrae.</title>
        <authorList>
            <person name="Chen F."/>
            <person name="Wang G."/>
        </authorList>
    </citation>
    <scope>NUCLEOTIDE SEQUENCE [LARGE SCALE GENOMIC DNA]</scope>
    <source>
        <strain evidence="7 8">YC6267</strain>
    </source>
</reference>
<dbReference type="InterPro" id="IPR001977">
    <property type="entry name" value="Depp_CoAkinase"/>
</dbReference>
<organism evidence="7 8">
    <name type="scientific">Arenimonas oryziterrae DSM 21050 = YC6267</name>
    <dbReference type="NCBI Taxonomy" id="1121015"/>
    <lineage>
        <taxon>Bacteria</taxon>
        <taxon>Pseudomonadati</taxon>
        <taxon>Pseudomonadota</taxon>
        <taxon>Gammaproteobacteria</taxon>
        <taxon>Lysobacterales</taxon>
        <taxon>Lysobacteraceae</taxon>
        <taxon>Arenimonas</taxon>
    </lineage>
</organism>
<dbReference type="Gene3D" id="3.40.50.300">
    <property type="entry name" value="P-loop containing nucleotide triphosphate hydrolases"/>
    <property type="match status" value="1"/>
</dbReference>
<dbReference type="PANTHER" id="PTHR10695:SF46">
    <property type="entry name" value="BIFUNCTIONAL COENZYME A SYNTHASE-RELATED"/>
    <property type="match status" value="1"/>
</dbReference>
<dbReference type="eggNOG" id="COG0237">
    <property type="taxonomic scope" value="Bacteria"/>
</dbReference>
<proteinExistence type="inferred from homology"/>
<dbReference type="Proteomes" id="UP000029385">
    <property type="component" value="Unassembled WGS sequence"/>
</dbReference>
<comment type="similarity">
    <text evidence="1 5">Belongs to the CoaE family.</text>
</comment>
<dbReference type="GO" id="GO:0005524">
    <property type="term" value="F:ATP binding"/>
    <property type="evidence" value="ECO:0007669"/>
    <property type="project" value="UniProtKB-UniRule"/>
</dbReference>
<dbReference type="PROSITE" id="PS51219">
    <property type="entry name" value="DPCK"/>
    <property type="match status" value="1"/>
</dbReference>
<dbReference type="SUPFAM" id="SSF52540">
    <property type="entry name" value="P-loop containing nucleoside triphosphate hydrolases"/>
    <property type="match status" value="1"/>
</dbReference>
<evidence type="ECO:0000313" key="7">
    <source>
        <dbReference type="EMBL" id="KFN43141.1"/>
    </source>
</evidence>
<dbReference type="PANTHER" id="PTHR10695">
    <property type="entry name" value="DEPHOSPHO-COA KINASE-RELATED"/>
    <property type="match status" value="1"/>
</dbReference>
<dbReference type="PATRIC" id="fig|1121015.4.peg.1738"/>
<keyword evidence="2 5" id="KW-0547">Nucleotide-binding</keyword>
<comment type="function">
    <text evidence="5">Catalyzes the phosphorylation of the 3'-hydroxyl group of dephosphocoenzyme A to form coenzyme A.</text>
</comment>
<name>A0A091AUL6_9GAMM</name>
<gene>
    <name evidence="5" type="primary">coaE</name>
    <name evidence="7" type="ORF">N789_11300</name>
</gene>
<dbReference type="GO" id="GO:0015937">
    <property type="term" value="P:coenzyme A biosynthetic process"/>
    <property type="evidence" value="ECO:0007669"/>
    <property type="project" value="UniProtKB-UniRule"/>
</dbReference>
<keyword evidence="3 5" id="KW-0067">ATP-binding</keyword>
<dbReference type="HAMAP" id="MF_00376">
    <property type="entry name" value="Dephospho_CoA_kinase"/>
    <property type="match status" value="1"/>
</dbReference>
<dbReference type="Pfam" id="PF01121">
    <property type="entry name" value="CoaE"/>
    <property type="match status" value="1"/>
</dbReference>
<comment type="catalytic activity">
    <reaction evidence="5">
        <text>3'-dephospho-CoA + ATP = ADP + CoA + H(+)</text>
        <dbReference type="Rhea" id="RHEA:18245"/>
        <dbReference type="ChEBI" id="CHEBI:15378"/>
        <dbReference type="ChEBI" id="CHEBI:30616"/>
        <dbReference type="ChEBI" id="CHEBI:57287"/>
        <dbReference type="ChEBI" id="CHEBI:57328"/>
        <dbReference type="ChEBI" id="CHEBI:456216"/>
        <dbReference type="EC" id="2.7.1.24"/>
    </reaction>
</comment>
<keyword evidence="5" id="KW-0418">Kinase</keyword>